<dbReference type="EnsemblBacteria" id="CAC12454">
    <property type="protein sequence ID" value="CAC12454"/>
    <property type="gene ID" value="CAC12454"/>
</dbReference>
<keyword evidence="1" id="KW-0472">Membrane</keyword>
<accession>Q9HIK6</accession>
<proteinExistence type="predicted"/>
<feature type="transmembrane region" description="Helical" evidence="1">
    <location>
        <begin position="269"/>
        <end position="290"/>
    </location>
</feature>
<feature type="transmembrane region" description="Helical" evidence="1">
    <location>
        <begin position="39"/>
        <end position="58"/>
    </location>
</feature>
<dbReference type="AlphaFoldDB" id="Q9HIK6"/>
<name>Q9HIK6_THEAC</name>
<sequence>MKDSTRIVSSSMAFSMAWLTISFAFPLLGVRYSLNYTEIGIIGMVSNLSFGIASASYLKAGSSVIRISLRMIPFLSAMATLLFLFSTKSTFAYVIGIVSIVQAFFWISMEIYLGYASGTGNAEKYTASWGFPMAFAPILAGAMIQYLGFRPLFIVGIVFFALAGFLAPNPKEYLAKDHGEKPSVIMILPLVFSGIAIGFFFYVIVPYLKLHGYSYVDIAVIETLFAGIQALVFFLLNFVRRIRVTIYALITAIMSASPLILLVSLSIYLIIPFVIVIAVASAIGFSKILSYISATTSPNTGVFYYETFYAIGFAIGSSVGGSLFELNHSISYLIFIMPFVYSFILVPRMKHKVPDLAC</sequence>
<feature type="transmembrane region" description="Helical" evidence="1">
    <location>
        <begin position="125"/>
        <end position="144"/>
    </location>
</feature>
<dbReference type="SUPFAM" id="SSF103473">
    <property type="entry name" value="MFS general substrate transporter"/>
    <property type="match status" value="1"/>
</dbReference>
<gene>
    <name evidence="2" type="ordered locus">Ta1333</name>
</gene>
<keyword evidence="1" id="KW-1133">Transmembrane helix</keyword>
<dbReference type="Gene3D" id="1.20.1250.20">
    <property type="entry name" value="MFS general substrate transporter like domains"/>
    <property type="match status" value="1"/>
</dbReference>
<reference evidence="2 3" key="1">
    <citation type="journal article" date="2000" name="Nature">
        <title>The genome sequence of the thermoacidophilic scavenger Thermoplasma acidophilum.</title>
        <authorList>
            <person name="Ruepp A."/>
            <person name="Graml W."/>
            <person name="Santos-Martinez M.L."/>
            <person name="Koretke K.K."/>
            <person name="Volker C."/>
            <person name="Mewes H.W."/>
            <person name="Frishman D."/>
            <person name="Stocker S."/>
            <person name="Lupas A.N."/>
            <person name="Baumeister W."/>
        </authorList>
    </citation>
    <scope>NUCLEOTIDE SEQUENCE [LARGE SCALE GENOMIC DNA]</scope>
    <source>
        <strain evidence="3">ATCC 25905 / DSM 1728 / JCM 9062 / NBRC 15155 / AMRC-C165</strain>
    </source>
</reference>
<keyword evidence="1" id="KW-0812">Transmembrane</keyword>
<dbReference type="InterPro" id="IPR036259">
    <property type="entry name" value="MFS_trans_sf"/>
</dbReference>
<feature type="transmembrane region" description="Helical" evidence="1">
    <location>
        <begin position="330"/>
        <end position="346"/>
    </location>
</feature>
<dbReference type="OrthoDB" id="57051at2157"/>
<feature type="transmembrane region" description="Helical" evidence="1">
    <location>
        <begin position="12"/>
        <end position="33"/>
    </location>
</feature>
<feature type="transmembrane region" description="Helical" evidence="1">
    <location>
        <begin position="244"/>
        <end position="263"/>
    </location>
</feature>
<feature type="transmembrane region" description="Helical" evidence="1">
    <location>
        <begin position="214"/>
        <end position="237"/>
    </location>
</feature>
<organism evidence="2 3">
    <name type="scientific">Thermoplasma acidophilum (strain ATCC 25905 / DSM 1728 / JCM 9062 / NBRC 15155 / AMRC-C165)</name>
    <dbReference type="NCBI Taxonomy" id="273075"/>
    <lineage>
        <taxon>Archaea</taxon>
        <taxon>Methanobacteriati</taxon>
        <taxon>Thermoplasmatota</taxon>
        <taxon>Thermoplasmata</taxon>
        <taxon>Thermoplasmatales</taxon>
        <taxon>Thermoplasmataceae</taxon>
        <taxon>Thermoplasma</taxon>
    </lineage>
</organism>
<dbReference type="EMBL" id="AL445067">
    <property type="protein sequence ID" value="CAC12454.1"/>
    <property type="molecule type" value="Genomic_DNA"/>
</dbReference>
<evidence type="ECO:0000313" key="3">
    <source>
        <dbReference type="Proteomes" id="UP000001024"/>
    </source>
</evidence>
<dbReference type="Proteomes" id="UP000001024">
    <property type="component" value="Chromosome"/>
</dbReference>
<dbReference type="PaxDb" id="273075-Ta1333"/>
<dbReference type="RefSeq" id="WP_010901740.1">
    <property type="nucleotide sequence ID" value="NC_002578.1"/>
</dbReference>
<feature type="transmembrane region" description="Helical" evidence="1">
    <location>
        <begin position="150"/>
        <end position="167"/>
    </location>
</feature>
<feature type="transmembrane region" description="Helical" evidence="1">
    <location>
        <begin position="187"/>
        <end position="208"/>
    </location>
</feature>
<dbReference type="KEGG" id="tac:Ta1333"/>
<evidence type="ECO:0000256" key="1">
    <source>
        <dbReference type="SAM" id="Phobius"/>
    </source>
</evidence>
<dbReference type="STRING" id="273075.gene:9572556"/>
<feature type="transmembrane region" description="Helical" evidence="1">
    <location>
        <begin position="67"/>
        <end position="85"/>
    </location>
</feature>
<feature type="transmembrane region" description="Helical" evidence="1">
    <location>
        <begin position="91"/>
        <end position="113"/>
    </location>
</feature>
<dbReference type="HOGENOM" id="CLU_772973_0_0_2"/>
<protein>
    <submittedName>
        <fullName evidence="2">Hypothetical membrane protein</fullName>
    </submittedName>
</protein>
<dbReference type="InParanoid" id="Q9HIK6"/>
<evidence type="ECO:0000313" key="2">
    <source>
        <dbReference type="EMBL" id="CAC12454.1"/>
    </source>
</evidence>
<keyword evidence="3" id="KW-1185">Reference proteome</keyword>
<feature type="transmembrane region" description="Helical" evidence="1">
    <location>
        <begin position="302"/>
        <end position="324"/>
    </location>
</feature>